<evidence type="ECO:0000313" key="2">
    <source>
        <dbReference type="Proteomes" id="UP000245535"/>
    </source>
</evidence>
<protein>
    <submittedName>
        <fullName evidence="1">Uncharacterized protein</fullName>
    </submittedName>
</protein>
<dbReference type="Proteomes" id="UP000245535">
    <property type="component" value="Unassembled WGS sequence"/>
</dbReference>
<organism evidence="1 2">
    <name type="scientific">Sediminitomix flava</name>
    <dbReference type="NCBI Taxonomy" id="379075"/>
    <lineage>
        <taxon>Bacteria</taxon>
        <taxon>Pseudomonadati</taxon>
        <taxon>Bacteroidota</taxon>
        <taxon>Cytophagia</taxon>
        <taxon>Cytophagales</taxon>
        <taxon>Flammeovirgaceae</taxon>
        <taxon>Sediminitomix</taxon>
    </lineage>
</organism>
<keyword evidence="2" id="KW-1185">Reference proteome</keyword>
<comment type="caution">
    <text evidence="1">The sequence shown here is derived from an EMBL/GenBank/DDBJ whole genome shotgun (WGS) entry which is preliminary data.</text>
</comment>
<sequence length="71" mass="8516">MSAFSENWRKSLELESIKLTARAIFGKRDSFKVSEEEAEEIYTQLRKLKELDLFTEDQERKVYENVLFFGF</sequence>
<accession>A0A315ZGW5</accession>
<evidence type="ECO:0000313" key="1">
    <source>
        <dbReference type="EMBL" id="PWJ44845.1"/>
    </source>
</evidence>
<dbReference type="AlphaFoldDB" id="A0A315ZGW5"/>
<reference evidence="1 2" key="1">
    <citation type="submission" date="2018-03" db="EMBL/GenBank/DDBJ databases">
        <title>Genomic Encyclopedia of Archaeal and Bacterial Type Strains, Phase II (KMG-II): from individual species to whole genera.</title>
        <authorList>
            <person name="Goeker M."/>
        </authorList>
    </citation>
    <scope>NUCLEOTIDE SEQUENCE [LARGE SCALE GENOMIC DNA]</scope>
    <source>
        <strain evidence="1 2">DSM 28229</strain>
    </source>
</reference>
<dbReference type="EMBL" id="QGDO01000001">
    <property type="protein sequence ID" value="PWJ44845.1"/>
    <property type="molecule type" value="Genomic_DNA"/>
</dbReference>
<name>A0A315ZGW5_SEDFL</name>
<gene>
    <name evidence="1" type="ORF">BC781_1011224</name>
</gene>
<proteinExistence type="predicted"/>
<dbReference type="RefSeq" id="WP_109616312.1">
    <property type="nucleotide sequence ID" value="NZ_QGDO01000001.1"/>
</dbReference>